<dbReference type="AlphaFoldDB" id="A0A4S8LJZ8"/>
<gene>
    <name evidence="1" type="ORF">K435DRAFT_802695</name>
</gene>
<keyword evidence="2" id="KW-1185">Reference proteome</keyword>
<reference evidence="1 2" key="1">
    <citation type="journal article" date="2019" name="Nat. Ecol. Evol.">
        <title>Megaphylogeny resolves global patterns of mushroom evolution.</title>
        <authorList>
            <person name="Varga T."/>
            <person name="Krizsan K."/>
            <person name="Foldi C."/>
            <person name="Dima B."/>
            <person name="Sanchez-Garcia M."/>
            <person name="Sanchez-Ramirez S."/>
            <person name="Szollosi G.J."/>
            <person name="Szarkandi J.G."/>
            <person name="Papp V."/>
            <person name="Albert L."/>
            <person name="Andreopoulos W."/>
            <person name="Angelini C."/>
            <person name="Antonin V."/>
            <person name="Barry K.W."/>
            <person name="Bougher N.L."/>
            <person name="Buchanan P."/>
            <person name="Buyck B."/>
            <person name="Bense V."/>
            <person name="Catcheside P."/>
            <person name="Chovatia M."/>
            <person name="Cooper J."/>
            <person name="Damon W."/>
            <person name="Desjardin D."/>
            <person name="Finy P."/>
            <person name="Geml J."/>
            <person name="Haridas S."/>
            <person name="Hughes K."/>
            <person name="Justo A."/>
            <person name="Karasinski D."/>
            <person name="Kautmanova I."/>
            <person name="Kiss B."/>
            <person name="Kocsube S."/>
            <person name="Kotiranta H."/>
            <person name="LaButti K.M."/>
            <person name="Lechner B.E."/>
            <person name="Liimatainen K."/>
            <person name="Lipzen A."/>
            <person name="Lukacs Z."/>
            <person name="Mihaltcheva S."/>
            <person name="Morgado L.N."/>
            <person name="Niskanen T."/>
            <person name="Noordeloos M.E."/>
            <person name="Ohm R.A."/>
            <person name="Ortiz-Santana B."/>
            <person name="Ovrebo C."/>
            <person name="Racz N."/>
            <person name="Riley R."/>
            <person name="Savchenko A."/>
            <person name="Shiryaev A."/>
            <person name="Soop K."/>
            <person name="Spirin V."/>
            <person name="Szebenyi C."/>
            <person name="Tomsovsky M."/>
            <person name="Tulloss R.E."/>
            <person name="Uehling J."/>
            <person name="Grigoriev I.V."/>
            <person name="Vagvolgyi C."/>
            <person name="Papp T."/>
            <person name="Martin F.M."/>
            <person name="Miettinen O."/>
            <person name="Hibbett D.S."/>
            <person name="Nagy L.G."/>
        </authorList>
    </citation>
    <scope>NUCLEOTIDE SEQUENCE [LARGE SCALE GENOMIC DNA]</scope>
    <source>
        <strain evidence="1 2">CBS 962.96</strain>
    </source>
</reference>
<sequence length="200" mass="21815">MARQRSKVASRYSIVPTRWVLLDLNLQSTSCKRISNRSSLKVSWVMASPLVVNGTTTLNGQEDEEPETVDTVIVVTGASAKGLGLKGGEAYRQSGISPCVVCDGQFRFPGTHLQLSSVMVALQPKKLLLPKCQRNGKLLKNLWTRNVQTGSGKVLAVNGLFYALCNRSRQTIMSAGSRCMAALEAERLIAESEEKEIMGE</sequence>
<evidence type="ECO:0000313" key="1">
    <source>
        <dbReference type="EMBL" id="THU89489.1"/>
    </source>
</evidence>
<dbReference type="Gene3D" id="3.50.50.60">
    <property type="entry name" value="FAD/NAD(P)-binding domain"/>
    <property type="match status" value="2"/>
</dbReference>
<proteinExistence type="predicted"/>
<accession>A0A4S8LJZ8</accession>
<dbReference type="EMBL" id="ML179365">
    <property type="protein sequence ID" value="THU89489.1"/>
    <property type="molecule type" value="Genomic_DNA"/>
</dbReference>
<name>A0A4S8LJZ8_DENBC</name>
<protein>
    <recommendedName>
        <fullName evidence="3">FAD/NAD(P)-binding domain-containing protein</fullName>
    </recommendedName>
</protein>
<organism evidence="1 2">
    <name type="scientific">Dendrothele bispora (strain CBS 962.96)</name>
    <dbReference type="NCBI Taxonomy" id="1314807"/>
    <lineage>
        <taxon>Eukaryota</taxon>
        <taxon>Fungi</taxon>
        <taxon>Dikarya</taxon>
        <taxon>Basidiomycota</taxon>
        <taxon>Agaricomycotina</taxon>
        <taxon>Agaricomycetes</taxon>
        <taxon>Agaricomycetidae</taxon>
        <taxon>Agaricales</taxon>
        <taxon>Agaricales incertae sedis</taxon>
        <taxon>Dendrothele</taxon>
    </lineage>
</organism>
<evidence type="ECO:0000313" key="2">
    <source>
        <dbReference type="Proteomes" id="UP000297245"/>
    </source>
</evidence>
<dbReference type="Proteomes" id="UP000297245">
    <property type="component" value="Unassembled WGS sequence"/>
</dbReference>
<dbReference type="OrthoDB" id="371245at2759"/>
<evidence type="ECO:0008006" key="3">
    <source>
        <dbReference type="Google" id="ProtNLM"/>
    </source>
</evidence>
<dbReference type="InterPro" id="IPR036188">
    <property type="entry name" value="FAD/NAD-bd_sf"/>
</dbReference>